<proteinExistence type="inferred from homology"/>
<dbReference type="GO" id="GO:0042393">
    <property type="term" value="F:histone binding"/>
    <property type="evidence" value="ECO:0007669"/>
    <property type="project" value="TreeGrafter"/>
</dbReference>
<keyword evidence="3" id="KW-0539">Nucleus</keyword>
<feature type="compositionally biased region" description="Acidic residues" evidence="4">
    <location>
        <begin position="76"/>
        <end position="92"/>
    </location>
</feature>
<dbReference type="GO" id="GO:0030691">
    <property type="term" value="C:Noc2p-Noc3p complex"/>
    <property type="evidence" value="ECO:0007669"/>
    <property type="project" value="TreeGrafter"/>
</dbReference>
<evidence type="ECO:0000256" key="1">
    <source>
        <dbReference type="ARBA" id="ARBA00004123"/>
    </source>
</evidence>
<accession>A0AAW1L6K6</accession>
<dbReference type="GO" id="GO:0005730">
    <property type="term" value="C:nucleolus"/>
    <property type="evidence" value="ECO:0007669"/>
    <property type="project" value="TreeGrafter"/>
</dbReference>
<keyword evidence="6" id="KW-1185">Reference proteome</keyword>
<feature type="region of interest" description="Disordered" evidence="4">
    <location>
        <begin position="38"/>
        <end position="142"/>
    </location>
</feature>
<dbReference type="EMBL" id="JASPKY010000160">
    <property type="protein sequence ID" value="KAK9729486.1"/>
    <property type="molecule type" value="Genomic_DNA"/>
</dbReference>
<dbReference type="GO" id="GO:0042273">
    <property type="term" value="P:ribosomal large subunit biogenesis"/>
    <property type="evidence" value="ECO:0007669"/>
    <property type="project" value="TreeGrafter"/>
</dbReference>
<dbReference type="InterPro" id="IPR005343">
    <property type="entry name" value="Noc2"/>
</dbReference>
<name>A0AAW1L6K6_POPJA</name>
<evidence type="ECO:0000256" key="4">
    <source>
        <dbReference type="SAM" id="MobiDB-lite"/>
    </source>
</evidence>
<evidence type="ECO:0000256" key="3">
    <source>
        <dbReference type="ARBA" id="ARBA00023242"/>
    </source>
</evidence>
<comment type="caution">
    <text evidence="5">The sequence shown here is derived from an EMBL/GenBank/DDBJ whole genome shotgun (WGS) entry which is preliminary data.</text>
</comment>
<dbReference type="Proteomes" id="UP001458880">
    <property type="component" value="Unassembled WGS sequence"/>
</dbReference>
<organism evidence="5 6">
    <name type="scientific">Popillia japonica</name>
    <name type="common">Japanese beetle</name>
    <dbReference type="NCBI Taxonomy" id="7064"/>
    <lineage>
        <taxon>Eukaryota</taxon>
        <taxon>Metazoa</taxon>
        <taxon>Ecdysozoa</taxon>
        <taxon>Arthropoda</taxon>
        <taxon>Hexapoda</taxon>
        <taxon>Insecta</taxon>
        <taxon>Pterygota</taxon>
        <taxon>Neoptera</taxon>
        <taxon>Endopterygota</taxon>
        <taxon>Coleoptera</taxon>
        <taxon>Polyphaga</taxon>
        <taxon>Scarabaeiformia</taxon>
        <taxon>Scarabaeidae</taxon>
        <taxon>Rutelinae</taxon>
        <taxon>Popillia</taxon>
    </lineage>
</organism>
<sequence>MVKLRKSKKILPKKSLKLKKKKPEKVVRSKKKEYSNVSVDDILNASFDESSTDNEGSINEEIIDAKDSTISNNEDSASDDDLELENDEDSNSEDEKLLDFNLSDSEDEQVKADEDDDEEKLHKPLGELEVASDESDFEDDTKSTDSSVITLKLLKSWQHDIQTDKSNATLIKLIKAFHAAITRVTNETDDGTTLYKVEGSAIFNGVIQLCVLELGPAVRRYLKIPQGSKQPPHKSKKFVKIKAILRGYFTDLLKLLTGVTSTNILNVLLKHLHYMLPMIVSYSSVVKQVFKKLINLWGIADETVRVVAFLCIVRLINNEQQNNLDMVLKSMYMTYVQNSKFVSPSTLPMINFMRRSLVEMYSIDLNVSYQHVFMYIRQLAIHLRNAITVKKKENTQAVYNWQYVNSLKLWGNLLGVNSNKSQLQPLIYPFVQVCLGTINLIPTVQYYPLRFHLTELLIEFSNSTQVFIPIMPFLLEILTSYDFNKKHQKVSMKPLQFLCILRLSKSQLLENGFKDSVIDTIYGQLLEYLALRSHSVAFPDLSFLCIIQIKAFLKKCSVAAYCRKMRQILEKIEQNNKFILTERKSATFTLTDTQKIEAWETSIKNKGTPLLTYYDSWKTMKNVKRNKEATNNEVIGEYNLPTLKKSVKSGKIERNSDGKVELFPSDSDSDANQAIPTVDKPKRGKRGGKSCKKKSMNVTLNGDGVSESEVPDVVEDLKLTDW</sequence>
<reference evidence="5 6" key="1">
    <citation type="journal article" date="2024" name="BMC Genomics">
        <title>De novo assembly and annotation of Popillia japonica's genome with initial clues to its potential as an invasive pest.</title>
        <authorList>
            <person name="Cucini C."/>
            <person name="Boschi S."/>
            <person name="Funari R."/>
            <person name="Cardaioli E."/>
            <person name="Iannotti N."/>
            <person name="Marturano G."/>
            <person name="Paoli F."/>
            <person name="Bruttini M."/>
            <person name="Carapelli A."/>
            <person name="Frati F."/>
            <person name="Nardi F."/>
        </authorList>
    </citation>
    <scope>NUCLEOTIDE SEQUENCE [LARGE SCALE GENOMIC DNA]</scope>
    <source>
        <strain evidence="5">DMR45628</strain>
    </source>
</reference>
<dbReference type="Pfam" id="PF03715">
    <property type="entry name" value="Noc2"/>
    <property type="match status" value="1"/>
</dbReference>
<comment type="similarity">
    <text evidence="2">Belongs to the NOC2 family.</text>
</comment>
<dbReference type="AlphaFoldDB" id="A0AAW1L6K6"/>
<evidence type="ECO:0000313" key="5">
    <source>
        <dbReference type="EMBL" id="KAK9729486.1"/>
    </source>
</evidence>
<dbReference type="GO" id="GO:0030690">
    <property type="term" value="C:Noc1p-Noc2p complex"/>
    <property type="evidence" value="ECO:0007669"/>
    <property type="project" value="TreeGrafter"/>
</dbReference>
<dbReference type="GO" id="GO:0000122">
    <property type="term" value="P:negative regulation of transcription by RNA polymerase II"/>
    <property type="evidence" value="ECO:0007669"/>
    <property type="project" value="TreeGrafter"/>
</dbReference>
<evidence type="ECO:0000256" key="2">
    <source>
        <dbReference type="ARBA" id="ARBA00005907"/>
    </source>
</evidence>
<dbReference type="GO" id="GO:0003714">
    <property type="term" value="F:transcription corepressor activity"/>
    <property type="evidence" value="ECO:0007669"/>
    <property type="project" value="TreeGrafter"/>
</dbReference>
<evidence type="ECO:0000313" key="6">
    <source>
        <dbReference type="Proteomes" id="UP001458880"/>
    </source>
</evidence>
<feature type="compositionally biased region" description="Polar residues" evidence="4">
    <location>
        <begin position="47"/>
        <end position="57"/>
    </location>
</feature>
<protein>
    <submittedName>
        <fullName evidence="5">Noc2p family</fullName>
    </submittedName>
</protein>
<feature type="region of interest" description="Disordered" evidence="4">
    <location>
        <begin position="649"/>
        <end position="711"/>
    </location>
</feature>
<gene>
    <name evidence="5" type="ORF">QE152_g15915</name>
</gene>
<dbReference type="GO" id="GO:0005654">
    <property type="term" value="C:nucleoplasm"/>
    <property type="evidence" value="ECO:0007669"/>
    <property type="project" value="TreeGrafter"/>
</dbReference>
<feature type="compositionally biased region" description="Basic and acidic residues" evidence="4">
    <location>
        <begin position="650"/>
        <end position="660"/>
    </location>
</feature>
<dbReference type="PANTHER" id="PTHR12687">
    <property type="entry name" value="NUCLEOLAR COMPLEX 2 AND RAD4-RELATED"/>
    <property type="match status" value="1"/>
</dbReference>
<feature type="compositionally biased region" description="Acidic residues" evidence="4">
    <location>
        <begin position="130"/>
        <end position="139"/>
    </location>
</feature>
<feature type="compositionally biased region" description="Basic residues" evidence="4">
    <location>
        <begin position="682"/>
        <end position="695"/>
    </location>
</feature>
<comment type="subcellular location">
    <subcellularLocation>
        <location evidence="1">Nucleus</location>
    </subcellularLocation>
</comment>
<dbReference type="PANTHER" id="PTHR12687:SF4">
    <property type="entry name" value="NUCLEOLAR COMPLEX PROTEIN 2 HOMOLOG"/>
    <property type="match status" value="1"/>
</dbReference>